<dbReference type="Proteomes" id="UP001162131">
    <property type="component" value="Unassembled WGS sequence"/>
</dbReference>
<comment type="similarity">
    <text evidence="1">Belongs to the SNAP family.</text>
</comment>
<dbReference type="GO" id="GO:0019905">
    <property type="term" value="F:syntaxin binding"/>
    <property type="evidence" value="ECO:0007669"/>
    <property type="project" value="TreeGrafter"/>
</dbReference>
<name>A0AAU9K924_9CILI</name>
<dbReference type="Pfam" id="PF14938">
    <property type="entry name" value="SNAP"/>
    <property type="match status" value="1"/>
</dbReference>
<dbReference type="GO" id="GO:0006886">
    <property type="term" value="P:intracellular protein transport"/>
    <property type="evidence" value="ECO:0007669"/>
    <property type="project" value="InterPro"/>
</dbReference>
<dbReference type="PRINTS" id="PR00448">
    <property type="entry name" value="NSFATTACHMNT"/>
</dbReference>
<keyword evidence="2" id="KW-0813">Transport</keyword>
<dbReference type="InterPro" id="IPR011990">
    <property type="entry name" value="TPR-like_helical_dom_sf"/>
</dbReference>
<comment type="caution">
    <text evidence="4">The sequence shown here is derived from an EMBL/GenBank/DDBJ whole genome shotgun (WGS) entry which is preliminary data.</text>
</comment>
<dbReference type="GO" id="GO:0005774">
    <property type="term" value="C:vacuolar membrane"/>
    <property type="evidence" value="ECO:0007669"/>
    <property type="project" value="TreeGrafter"/>
</dbReference>
<proteinExistence type="inferred from homology"/>
<dbReference type="InterPro" id="IPR000744">
    <property type="entry name" value="NSF_attach"/>
</dbReference>
<evidence type="ECO:0000256" key="2">
    <source>
        <dbReference type="ARBA" id="ARBA00022448"/>
    </source>
</evidence>
<dbReference type="GO" id="GO:0031201">
    <property type="term" value="C:SNARE complex"/>
    <property type="evidence" value="ECO:0007669"/>
    <property type="project" value="TreeGrafter"/>
</dbReference>
<evidence type="ECO:0000313" key="5">
    <source>
        <dbReference type="Proteomes" id="UP001162131"/>
    </source>
</evidence>
<evidence type="ECO:0000256" key="1">
    <source>
        <dbReference type="ARBA" id="ARBA00010050"/>
    </source>
</evidence>
<evidence type="ECO:0000313" key="4">
    <source>
        <dbReference type="EMBL" id="CAG9334972.1"/>
    </source>
</evidence>
<dbReference type="SUPFAM" id="SSF48452">
    <property type="entry name" value="TPR-like"/>
    <property type="match status" value="1"/>
</dbReference>
<accession>A0AAU9K924</accession>
<dbReference type="PANTHER" id="PTHR13768">
    <property type="entry name" value="SOLUBLE NSF ATTACHMENT PROTEIN SNAP"/>
    <property type="match status" value="1"/>
</dbReference>
<sequence>MSDNSNYIRRAQEASSQADKLLRPGRFSKMFSSRVGRGIEAAELYKIAAGCYKIGGDYISSANEFIKCAECLPEEAAFYYIDAGNVIKNVNVMDAIKYYNQAADICLNTPKIDRAASLKRQIAELYEESKEFKLAADSYLQAAELFYSVNDESSGCSCELKCAELKILYLNETEDILKAIQIFETVGDKYMSKASHAYSARACFFKAALLFLANEDAIGAENALHRYINSDPEFESKPEYGFVNELIGAIRGNDLPHFEELVNKNRRMLDSVASHIILKAKSTITQSEENQWI</sequence>
<dbReference type="AlphaFoldDB" id="A0AAU9K924"/>
<dbReference type="GO" id="GO:0005483">
    <property type="term" value="F:soluble NSF attachment protein activity"/>
    <property type="evidence" value="ECO:0007669"/>
    <property type="project" value="TreeGrafter"/>
</dbReference>
<keyword evidence="3" id="KW-0653">Protein transport</keyword>
<reference evidence="4" key="1">
    <citation type="submission" date="2021-09" db="EMBL/GenBank/DDBJ databases">
        <authorList>
            <consortium name="AG Swart"/>
            <person name="Singh M."/>
            <person name="Singh A."/>
            <person name="Seah K."/>
            <person name="Emmerich C."/>
        </authorList>
    </citation>
    <scope>NUCLEOTIDE SEQUENCE</scope>
    <source>
        <strain evidence="4">ATCC30299</strain>
    </source>
</reference>
<dbReference type="PANTHER" id="PTHR13768:SF8">
    <property type="entry name" value="ALPHA-SOLUBLE NSF ATTACHMENT PROTEIN"/>
    <property type="match status" value="1"/>
</dbReference>
<dbReference type="EMBL" id="CAJZBQ010000060">
    <property type="protein sequence ID" value="CAG9334972.1"/>
    <property type="molecule type" value="Genomic_DNA"/>
</dbReference>
<keyword evidence="5" id="KW-1185">Reference proteome</keyword>
<gene>
    <name evidence="4" type="ORF">BSTOLATCC_MIC62553</name>
</gene>
<organism evidence="4 5">
    <name type="scientific">Blepharisma stoltei</name>
    <dbReference type="NCBI Taxonomy" id="1481888"/>
    <lineage>
        <taxon>Eukaryota</taxon>
        <taxon>Sar</taxon>
        <taxon>Alveolata</taxon>
        <taxon>Ciliophora</taxon>
        <taxon>Postciliodesmatophora</taxon>
        <taxon>Heterotrichea</taxon>
        <taxon>Heterotrichida</taxon>
        <taxon>Blepharismidae</taxon>
        <taxon>Blepharisma</taxon>
    </lineage>
</organism>
<protein>
    <recommendedName>
        <fullName evidence="6">Alpha-SNAP</fullName>
    </recommendedName>
</protein>
<evidence type="ECO:0000256" key="3">
    <source>
        <dbReference type="ARBA" id="ARBA00022927"/>
    </source>
</evidence>
<dbReference type="Gene3D" id="1.25.40.10">
    <property type="entry name" value="Tetratricopeptide repeat domain"/>
    <property type="match status" value="1"/>
</dbReference>
<dbReference type="GO" id="GO:0035494">
    <property type="term" value="P:SNARE complex disassembly"/>
    <property type="evidence" value="ECO:0007669"/>
    <property type="project" value="TreeGrafter"/>
</dbReference>
<evidence type="ECO:0008006" key="6">
    <source>
        <dbReference type="Google" id="ProtNLM"/>
    </source>
</evidence>